<keyword evidence="5 12" id="KW-0633">Potassium transport</keyword>
<feature type="domain" description="K+ potassium transporter integral membrane" evidence="14">
    <location>
        <begin position="49"/>
        <end position="499"/>
    </location>
</feature>
<evidence type="ECO:0000256" key="1">
    <source>
        <dbReference type="ARBA" id="ARBA00004141"/>
    </source>
</evidence>
<dbReference type="GO" id="GO:0015293">
    <property type="term" value="F:symporter activity"/>
    <property type="evidence" value="ECO:0007669"/>
    <property type="project" value="UniProtKB-UniRule"/>
</dbReference>
<sequence>MAGEEEDRSLAKGSKNGADERTDPSADDGQHNGGNDDNGKSHQSLPFLCLAALGIVYGDIGTSPIYALREAFYSHDGISVVPANIFGVLSLLFWSLIIVISIKYLAVVMRASNNGEGGIIALVALLNPWKTEKKSRRYILMLLGLFGAALLYGDGTITPAISVLSAIEGLEVATPAFKPYIVPITIAILIGLFLIQKRGTAAVGSLFGPVMMVWFVVLGLLGINGIIHHPSVFAAINPTYAISFFADNGLAGFLVLGTVFLVVTGGEALYADMGHFGLAPIRLAWFFLVLPALLLNYFGQGAMMLENADITQPFYQMAPDWALYPVVGLATLATVIASQAVISGVFSLTRQAVQLGQLPRLNIVQTSHESYGQVYIPFMNWILMFATIGLVLGFRSSSNLAAAYGVAVSMDMVITTILAFFVAYRWGWFPRTAGAIAVALLIVDLAFLGANMFKVPDGGWYPLLVAGVIFFIMGTWRRGRELVGRQLQSDTEPLDEFIESLDQLPMRIDGTAVFMTEATSKTPPMLLHHLRHNRVLHEQVILLTVNTLDVPRVPAADRLKIDDLGHGVYRVQVYYGFMQASNVPVALRFAGEFGLEVDLDQTTVYVGRESLIPTSEVPGMMVWREHMFAFMALNATRATSYYRIPPERVVELGIQIEI</sequence>
<feature type="transmembrane region" description="Helical" evidence="12">
    <location>
        <begin position="177"/>
        <end position="195"/>
    </location>
</feature>
<keyword evidence="3 12" id="KW-0813">Transport</keyword>
<evidence type="ECO:0000259" key="14">
    <source>
        <dbReference type="Pfam" id="PF02705"/>
    </source>
</evidence>
<feature type="transmembrane region" description="Helical" evidence="12">
    <location>
        <begin position="45"/>
        <end position="68"/>
    </location>
</feature>
<evidence type="ECO:0000313" key="16">
    <source>
        <dbReference type="EMBL" id="ERJ18502.1"/>
    </source>
</evidence>
<evidence type="ECO:0000256" key="12">
    <source>
        <dbReference type="HAMAP-Rule" id="MF_01522"/>
    </source>
</evidence>
<proteinExistence type="inferred from homology"/>
<feature type="transmembrane region" description="Helical" evidence="12">
    <location>
        <begin position="249"/>
        <end position="271"/>
    </location>
</feature>
<dbReference type="HAMAP" id="MF_01522">
    <property type="entry name" value="Kup"/>
    <property type="match status" value="1"/>
</dbReference>
<dbReference type="InterPro" id="IPR053952">
    <property type="entry name" value="K_trans_C"/>
</dbReference>
<evidence type="ECO:0000256" key="9">
    <source>
        <dbReference type="ARBA" id="ARBA00022989"/>
    </source>
</evidence>
<feature type="compositionally biased region" description="Basic and acidic residues" evidence="13">
    <location>
        <begin position="17"/>
        <end position="30"/>
    </location>
</feature>
<evidence type="ECO:0000256" key="3">
    <source>
        <dbReference type="ARBA" id="ARBA00022448"/>
    </source>
</evidence>
<evidence type="ECO:0000256" key="7">
    <source>
        <dbReference type="ARBA" id="ARBA00022847"/>
    </source>
</evidence>
<evidence type="ECO:0000256" key="10">
    <source>
        <dbReference type="ARBA" id="ARBA00023065"/>
    </source>
</evidence>
<dbReference type="InterPro" id="IPR003855">
    <property type="entry name" value="K+_transporter"/>
</dbReference>
<protein>
    <recommendedName>
        <fullName evidence="12">Probable potassium transport system protein Kup</fullName>
    </recommendedName>
</protein>
<evidence type="ECO:0000256" key="2">
    <source>
        <dbReference type="ARBA" id="ARBA00007019"/>
    </source>
</evidence>
<evidence type="ECO:0000259" key="15">
    <source>
        <dbReference type="Pfam" id="PF22776"/>
    </source>
</evidence>
<evidence type="ECO:0000256" key="5">
    <source>
        <dbReference type="ARBA" id="ARBA00022538"/>
    </source>
</evidence>
<keyword evidence="7 12" id="KW-0769">Symport</keyword>
<comment type="catalytic activity">
    <reaction evidence="12">
        <text>K(+)(in) + H(+)(in) = K(+)(out) + H(+)(out)</text>
        <dbReference type="Rhea" id="RHEA:28490"/>
        <dbReference type="ChEBI" id="CHEBI:15378"/>
        <dbReference type="ChEBI" id="CHEBI:29103"/>
    </reaction>
</comment>
<evidence type="ECO:0000256" key="11">
    <source>
        <dbReference type="ARBA" id="ARBA00023136"/>
    </source>
</evidence>
<dbReference type="InterPro" id="IPR023051">
    <property type="entry name" value="Kup"/>
</dbReference>
<keyword evidence="11 12" id="KW-0472">Membrane</keyword>
<feature type="transmembrane region" description="Helical" evidence="12">
    <location>
        <begin position="370"/>
        <end position="394"/>
    </location>
</feature>
<evidence type="ECO:0000256" key="4">
    <source>
        <dbReference type="ARBA" id="ARBA00022475"/>
    </source>
</evidence>
<dbReference type="InterPro" id="IPR053951">
    <property type="entry name" value="K_trans_N"/>
</dbReference>
<dbReference type="OrthoDB" id="9805577at2"/>
<organism evidence="16 17">
    <name type="scientific">Salinisphaera shabanensis E1L3A</name>
    <dbReference type="NCBI Taxonomy" id="1033802"/>
    <lineage>
        <taxon>Bacteria</taxon>
        <taxon>Pseudomonadati</taxon>
        <taxon>Pseudomonadota</taxon>
        <taxon>Gammaproteobacteria</taxon>
        <taxon>Salinisphaerales</taxon>
        <taxon>Salinisphaeraceae</taxon>
        <taxon>Salinisphaera</taxon>
    </lineage>
</organism>
<dbReference type="EMBL" id="AFNV02000018">
    <property type="protein sequence ID" value="ERJ18502.1"/>
    <property type="molecule type" value="Genomic_DNA"/>
</dbReference>
<keyword evidence="17" id="KW-1185">Reference proteome</keyword>
<keyword evidence="9 12" id="KW-1133">Transmembrane helix</keyword>
<dbReference type="PANTHER" id="PTHR30540">
    <property type="entry name" value="OSMOTIC STRESS POTASSIUM TRANSPORTER"/>
    <property type="match status" value="1"/>
</dbReference>
<evidence type="ECO:0000313" key="17">
    <source>
        <dbReference type="Proteomes" id="UP000006242"/>
    </source>
</evidence>
<feature type="transmembrane region" description="Helical" evidence="12">
    <location>
        <begin position="283"/>
        <end position="303"/>
    </location>
</feature>
<dbReference type="AlphaFoldDB" id="F7QBK3"/>
<evidence type="ECO:0000256" key="6">
    <source>
        <dbReference type="ARBA" id="ARBA00022692"/>
    </source>
</evidence>
<dbReference type="Proteomes" id="UP000006242">
    <property type="component" value="Unassembled WGS sequence"/>
</dbReference>
<feature type="transmembrane region" description="Helical" evidence="12">
    <location>
        <begin position="323"/>
        <end position="349"/>
    </location>
</feature>
<feature type="transmembrane region" description="Helical" evidence="12">
    <location>
        <begin position="80"/>
        <end position="102"/>
    </location>
</feature>
<comment type="caution">
    <text evidence="16">The sequence shown here is derived from an EMBL/GenBank/DDBJ whole genome shotgun (WGS) entry which is preliminary data.</text>
</comment>
<accession>F7QBK3</accession>
<reference evidence="16 17" key="1">
    <citation type="journal article" date="2011" name="J. Bacteriol.">
        <title>Genome sequence of Salinisphaera shabanensis, a gammaproteobacterium from the harsh, variable environment of the brine-seawater interface of the Shaban Deep in the Red Sea.</title>
        <authorList>
            <person name="Antunes A."/>
            <person name="Alam I."/>
            <person name="Bajic V.B."/>
            <person name="Stingl U."/>
        </authorList>
    </citation>
    <scope>NUCLEOTIDE SEQUENCE [LARGE SCALE GENOMIC DNA]</scope>
    <source>
        <strain evidence="16 17">E1L3A</strain>
    </source>
</reference>
<keyword evidence="10 12" id="KW-0406">Ion transport</keyword>
<evidence type="ECO:0000256" key="8">
    <source>
        <dbReference type="ARBA" id="ARBA00022958"/>
    </source>
</evidence>
<keyword evidence="8 12" id="KW-0630">Potassium</keyword>
<feature type="transmembrane region" description="Helical" evidence="12">
    <location>
        <begin position="400"/>
        <end position="423"/>
    </location>
</feature>
<feature type="transmembrane region" description="Helical" evidence="12">
    <location>
        <begin position="459"/>
        <end position="476"/>
    </location>
</feature>
<name>F7QBK3_9GAMM</name>
<feature type="transmembrane region" description="Helical" evidence="12">
    <location>
        <begin position="138"/>
        <end position="157"/>
    </location>
</feature>
<dbReference type="eggNOG" id="COG3158">
    <property type="taxonomic scope" value="Bacteria"/>
</dbReference>
<dbReference type="Pfam" id="PF22776">
    <property type="entry name" value="K_trans_C"/>
    <property type="match status" value="1"/>
</dbReference>
<keyword evidence="6 12" id="KW-0812">Transmembrane</keyword>
<dbReference type="GO" id="GO:0005886">
    <property type="term" value="C:plasma membrane"/>
    <property type="evidence" value="ECO:0007669"/>
    <property type="project" value="UniProtKB-SubCell"/>
</dbReference>
<gene>
    <name evidence="16" type="primary">kup1</name>
    <name evidence="12" type="synonym">kup</name>
    <name evidence="16" type="ORF">SSPSH_002593</name>
</gene>
<dbReference type="RefSeq" id="WP_006914670.1">
    <property type="nucleotide sequence ID" value="NZ_AFNV02000018.1"/>
</dbReference>
<feature type="transmembrane region" description="Helical" evidence="12">
    <location>
        <begin position="435"/>
        <end position="453"/>
    </location>
</feature>
<comment type="similarity">
    <text evidence="2 12">Belongs to the HAK/KUP transporter (TC 2.A.72) family.</text>
</comment>
<comment type="subcellular location">
    <subcellularLocation>
        <location evidence="12">Cell membrane</location>
        <topology evidence="12">Multi-pass membrane protein</topology>
    </subcellularLocation>
    <subcellularLocation>
        <location evidence="1">Membrane</location>
        <topology evidence="1">Multi-pass membrane protein</topology>
    </subcellularLocation>
</comment>
<reference evidence="16 17" key="2">
    <citation type="journal article" date="2013" name="PLoS ONE">
        <title>INDIGO - INtegrated Data Warehouse of MIcrobial GenOmes with Examples from the Red Sea Extremophiles.</title>
        <authorList>
            <person name="Alam I."/>
            <person name="Antunes A."/>
            <person name="Kamau A.A."/>
            <person name="Ba Alawi W."/>
            <person name="Kalkatawi M."/>
            <person name="Stingl U."/>
            <person name="Bajic V.B."/>
        </authorList>
    </citation>
    <scope>NUCLEOTIDE SEQUENCE [LARGE SCALE GENOMIC DNA]</scope>
    <source>
        <strain evidence="16 17">E1L3A</strain>
    </source>
</reference>
<evidence type="ECO:0000256" key="13">
    <source>
        <dbReference type="SAM" id="MobiDB-lite"/>
    </source>
</evidence>
<dbReference type="STRING" id="1033802.SSPSH_002593"/>
<keyword evidence="4 12" id="KW-1003">Cell membrane</keyword>
<dbReference type="PANTHER" id="PTHR30540:SF79">
    <property type="entry name" value="LOW AFFINITY POTASSIUM TRANSPORT SYSTEM PROTEIN KUP"/>
    <property type="match status" value="1"/>
</dbReference>
<comment type="function">
    <text evidence="12">Transport of potassium into the cell. Likely operates as a K(+):H(+) symporter.</text>
</comment>
<dbReference type="GO" id="GO:0015079">
    <property type="term" value="F:potassium ion transmembrane transporter activity"/>
    <property type="evidence" value="ECO:0007669"/>
    <property type="project" value="UniProtKB-UniRule"/>
</dbReference>
<dbReference type="Pfam" id="PF02705">
    <property type="entry name" value="K_trans"/>
    <property type="match status" value="1"/>
</dbReference>
<feature type="domain" description="K+ potassium transporter C-terminal" evidence="15">
    <location>
        <begin position="510"/>
        <end position="658"/>
    </location>
</feature>
<feature type="region of interest" description="Disordered" evidence="13">
    <location>
        <begin position="1"/>
        <end position="38"/>
    </location>
</feature>
<feature type="transmembrane region" description="Helical" evidence="12">
    <location>
        <begin position="207"/>
        <end position="229"/>
    </location>
</feature>